<dbReference type="Gene3D" id="3.40.50.1820">
    <property type="entry name" value="alpha/beta hydrolase"/>
    <property type="match status" value="1"/>
</dbReference>
<proteinExistence type="inferred from homology"/>
<dbReference type="OrthoDB" id="9806180at2"/>
<dbReference type="GO" id="GO:0016787">
    <property type="term" value="F:hydrolase activity"/>
    <property type="evidence" value="ECO:0007669"/>
    <property type="project" value="UniProtKB-KW"/>
</dbReference>
<accession>A0A511BPG9</accession>
<reference evidence="4 5" key="1">
    <citation type="submission" date="2019-07" db="EMBL/GenBank/DDBJ databases">
        <title>Whole genome shotgun sequence of Swaminathania salitolerans NBRC 104436.</title>
        <authorList>
            <person name="Hosoyama A."/>
            <person name="Uohara A."/>
            <person name="Ohji S."/>
            <person name="Ichikawa N."/>
        </authorList>
    </citation>
    <scope>NUCLEOTIDE SEQUENCE [LARGE SCALE GENOMIC DNA]</scope>
    <source>
        <strain evidence="4 5">NBRC 104436</strain>
    </source>
</reference>
<comment type="similarity">
    <text evidence="1">Belongs to the 'GDXG' lipolytic enzyme family.</text>
</comment>
<comment type="caution">
    <text evidence="4">The sequence shown here is derived from an EMBL/GenBank/DDBJ whole genome shotgun (WGS) entry which is preliminary data.</text>
</comment>
<sequence>MTDRIPDRPGLLYRLFLRRLRTASGGRDGLPLPERVTPEALASLRRMTGLPSFPQRLSSFQIRRWSDIAVPGAAGPRKARLYRPRGRVGGIVLFLHGGGFVHCDLVSHHGICCRLARHSGAMVLSLDYRLAPEHPFPAAVEDGWEALRWVFGQARALNLPVAVCGDSAGGNLAAVLARRARDGAGAHARENAGEALAAQLLYYPALTGLWSPRSRIDHAEGYMLTARLLDWYGRQYVQDDRKVIDPDFAPAFAPSLEGLPPAMIVTAGFDPLRGEGEIYTALLREAGVEVSLRGFPSAIHGFLNGYAVLVEGRRALREGGAFLRRRFAAARAGSLWRSVAEPAAICRTGDCPPTGVPDGETRIGAGSPFIAAWRENAPVCPDPSPEADRPG</sequence>
<keyword evidence="5" id="KW-1185">Reference proteome</keyword>
<dbReference type="InterPro" id="IPR002168">
    <property type="entry name" value="Lipase_GDXG_HIS_AS"/>
</dbReference>
<dbReference type="EMBL" id="BJVC01000002">
    <property type="protein sequence ID" value="GEL02239.1"/>
    <property type="molecule type" value="Genomic_DNA"/>
</dbReference>
<protein>
    <recommendedName>
        <fullName evidence="3">Alpha/beta hydrolase fold-3 domain-containing protein</fullName>
    </recommendedName>
</protein>
<dbReference type="InterPro" id="IPR050300">
    <property type="entry name" value="GDXG_lipolytic_enzyme"/>
</dbReference>
<evidence type="ECO:0000256" key="2">
    <source>
        <dbReference type="ARBA" id="ARBA00022801"/>
    </source>
</evidence>
<evidence type="ECO:0000256" key="1">
    <source>
        <dbReference type="ARBA" id="ARBA00010515"/>
    </source>
</evidence>
<keyword evidence="2" id="KW-0378">Hydrolase</keyword>
<feature type="domain" description="Alpha/beta hydrolase fold-3" evidence="3">
    <location>
        <begin position="92"/>
        <end position="303"/>
    </location>
</feature>
<dbReference type="SUPFAM" id="SSF53474">
    <property type="entry name" value="alpha/beta-Hydrolases"/>
    <property type="match status" value="1"/>
</dbReference>
<dbReference type="InterPro" id="IPR029058">
    <property type="entry name" value="AB_hydrolase_fold"/>
</dbReference>
<organism evidence="4 5">
    <name type="scientific">Swaminathania salitolerans</name>
    <dbReference type="NCBI Taxonomy" id="182838"/>
    <lineage>
        <taxon>Bacteria</taxon>
        <taxon>Pseudomonadati</taxon>
        <taxon>Pseudomonadota</taxon>
        <taxon>Alphaproteobacteria</taxon>
        <taxon>Acetobacterales</taxon>
        <taxon>Acetobacteraceae</taxon>
        <taxon>Swaminathania</taxon>
    </lineage>
</organism>
<dbReference type="Proteomes" id="UP000321405">
    <property type="component" value="Unassembled WGS sequence"/>
</dbReference>
<dbReference type="InterPro" id="IPR013094">
    <property type="entry name" value="AB_hydrolase_3"/>
</dbReference>
<dbReference type="PANTHER" id="PTHR48081:SF8">
    <property type="entry name" value="ALPHA_BETA HYDROLASE FOLD-3 DOMAIN-CONTAINING PROTEIN-RELATED"/>
    <property type="match status" value="1"/>
</dbReference>
<dbReference type="RefSeq" id="WP_147093287.1">
    <property type="nucleotide sequence ID" value="NZ_BJVC01000002.1"/>
</dbReference>
<evidence type="ECO:0000259" key="3">
    <source>
        <dbReference type="Pfam" id="PF07859"/>
    </source>
</evidence>
<gene>
    <name evidence="4" type="ORF">SSA02_14020</name>
</gene>
<dbReference type="AlphaFoldDB" id="A0A511BPG9"/>
<dbReference type="PROSITE" id="PS01173">
    <property type="entry name" value="LIPASE_GDXG_HIS"/>
    <property type="match status" value="1"/>
</dbReference>
<evidence type="ECO:0000313" key="4">
    <source>
        <dbReference type="EMBL" id="GEL02239.1"/>
    </source>
</evidence>
<dbReference type="PANTHER" id="PTHR48081">
    <property type="entry name" value="AB HYDROLASE SUPERFAMILY PROTEIN C4A8.06C"/>
    <property type="match status" value="1"/>
</dbReference>
<evidence type="ECO:0000313" key="5">
    <source>
        <dbReference type="Proteomes" id="UP000321405"/>
    </source>
</evidence>
<dbReference type="Pfam" id="PF07859">
    <property type="entry name" value="Abhydrolase_3"/>
    <property type="match status" value="1"/>
</dbReference>
<name>A0A511BPG9_9PROT</name>